<sequence length="268" mass="29929">MKSTLILLAVAHFVHVKAETLVCGIPEDNGLLKALETSDDRDRLPTSSTPWVVAVYATEVHFGAPQVRLCSGYIVNGRLDIVLTSDDCVKSHGKVKLAVEIEGRESGPRRRIQVKEALKLGNAEEDVLGNVLILKLSEQLPSVMAMYSICLPTEEMKFPPQKCLLTRWIIKKGVPDAVFGKDANGITEKYCSSFDKRYSSTTAICLKSTDAELKNSLNSGETIVCHHGNIWYLYGVGLQQRYPTHKLFAKAHRVLPTYEKVSRPRFRR</sequence>
<dbReference type="Gene3D" id="2.40.10.10">
    <property type="entry name" value="Trypsin-like serine proteases"/>
    <property type="match status" value="1"/>
</dbReference>
<reference evidence="4" key="1">
    <citation type="submission" date="2019-12" db="UniProtKB">
        <authorList>
            <consortium name="WormBaseParasite"/>
        </authorList>
    </citation>
    <scope>IDENTIFICATION</scope>
</reference>
<feature type="chain" id="PRO_5024396816" evidence="1">
    <location>
        <begin position="19"/>
        <end position="268"/>
    </location>
</feature>
<dbReference type="Pfam" id="PF00089">
    <property type="entry name" value="Trypsin"/>
    <property type="match status" value="1"/>
</dbReference>
<dbReference type="STRING" id="70415.A0A5S6Q1C8"/>
<evidence type="ECO:0000256" key="1">
    <source>
        <dbReference type="SAM" id="SignalP"/>
    </source>
</evidence>
<dbReference type="Proteomes" id="UP000046395">
    <property type="component" value="Unassembled WGS sequence"/>
</dbReference>
<evidence type="ECO:0000313" key="3">
    <source>
        <dbReference type="Proteomes" id="UP000046395"/>
    </source>
</evidence>
<name>A0A5S6Q1C8_TRIMR</name>
<protein>
    <submittedName>
        <fullName evidence="4">Peptidase S1 domain-containing protein</fullName>
    </submittedName>
</protein>
<dbReference type="AlphaFoldDB" id="A0A5S6Q1C8"/>
<feature type="domain" description="Peptidase S1" evidence="2">
    <location>
        <begin position="46"/>
        <end position="236"/>
    </location>
</feature>
<dbReference type="InterPro" id="IPR001254">
    <property type="entry name" value="Trypsin_dom"/>
</dbReference>
<evidence type="ECO:0000259" key="2">
    <source>
        <dbReference type="Pfam" id="PF00089"/>
    </source>
</evidence>
<dbReference type="InterPro" id="IPR009003">
    <property type="entry name" value="Peptidase_S1_PA"/>
</dbReference>
<keyword evidence="1" id="KW-0732">Signal</keyword>
<evidence type="ECO:0000313" key="4">
    <source>
        <dbReference type="WBParaSite" id="TMUE_0000000767.1"/>
    </source>
</evidence>
<dbReference type="GO" id="GO:0004252">
    <property type="term" value="F:serine-type endopeptidase activity"/>
    <property type="evidence" value="ECO:0007669"/>
    <property type="project" value="InterPro"/>
</dbReference>
<keyword evidence="3" id="KW-1185">Reference proteome</keyword>
<dbReference type="WBParaSite" id="TMUE_0000000767.1">
    <property type="protein sequence ID" value="TMUE_0000000767.1"/>
    <property type="gene ID" value="WBGene00296691"/>
</dbReference>
<dbReference type="GO" id="GO:0006508">
    <property type="term" value="P:proteolysis"/>
    <property type="evidence" value="ECO:0007669"/>
    <property type="project" value="InterPro"/>
</dbReference>
<organism evidence="3 4">
    <name type="scientific">Trichuris muris</name>
    <name type="common">Mouse whipworm</name>
    <dbReference type="NCBI Taxonomy" id="70415"/>
    <lineage>
        <taxon>Eukaryota</taxon>
        <taxon>Metazoa</taxon>
        <taxon>Ecdysozoa</taxon>
        <taxon>Nematoda</taxon>
        <taxon>Enoplea</taxon>
        <taxon>Dorylaimia</taxon>
        <taxon>Trichinellida</taxon>
        <taxon>Trichuridae</taxon>
        <taxon>Trichuris</taxon>
    </lineage>
</organism>
<dbReference type="InterPro" id="IPR043504">
    <property type="entry name" value="Peptidase_S1_PA_chymotrypsin"/>
</dbReference>
<proteinExistence type="predicted"/>
<accession>A0A5S6Q1C8</accession>
<feature type="signal peptide" evidence="1">
    <location>
        <begin position="1"/>
        <end position="18"/>
    </location>
</feature>
<dbReference type="SUPFAM" id="SSF50494">
    <property type="entry name" value="Trypsin-like serine proteases"/>
    <property type="match status" value="1"/>
</dbReference>